<reference evidence="4" key="1">
    <citation type="submission" date="2020-01" db="EMBL/GenBank/DDBJ databases">
        <title>Identification and distribution of gene clusters putatively required for synthesis of sphingolipid metabolism inhibitors in phylogenetically diverse species of the filamentous fungus Fusarium.</title>
        <authorList>
            <person name="Kim H.-S."/>
            <person name="Busman M."/>
            <person name="Brown D.W."/>
            <person name="Divon H."/>
            <person name="Uhlig S."/>
            <person name="Proctor R.H."/>
        </authorList>
    </citation>
    <scope>NUCLEOTIDE SEQUENCE</scope>
    <source>
        <strain evidence="4">NRRL 53441</strain>
    </source>
</reference>
<feature type="domain" description="Zn(2)-C6 fungal-type" evidence="3">
    <location>
        <begin position="28"/>
        <end position="58"/>
    </location>
</feature>
<dbReference type="InterPro" id="IPR053175">
    <property type="entry name" value="DHMBA_Reg_Transcription_Factor"/>
</dbReference>
<dbReference type="PANTHER" id="PTHR38791">
    <property type="entry name" value="ZN(II)2CYS6 TRANSCRIPTION FACTOR (EUROFUNG)-RELATED-RELATED"/>
    <property type="match status" value="1"/>
</dbReference>
<gene>
    <name evidence="4" type="ORF">F53441_11919</name>
</gene>
<evidence type="ECO:0000313" key="5">
    <source>
        <dbReference type="Proteomes" id="UP000605986"/>
    </source>
</evidence>
<evidence type="ECO:0000256" key="1">
    <source>
        <dbReference type="ARBA" id="ARBA00023242"/>
    </source>
</evidence>
<evidence type="ECO:0000313" key="4">
    <source>
        <dbReference type="EMBL" id="KAF4441834.1"/>
    </source>
</evidence>
<comment type="caution">
    <text evidence="4">The sequence shown here is derived from an EMBL/GenBank/DDBJ whole genome shotgun (WGS) entry which is preliminary data.</text>
</comment>
<dbReference type="PANTHER" id="PTHR38791:SF12">
    <property type="entry name" value="TRANSCRIPTION FACTOR DOMAIN-CONTAINING PROTEIN-RELATED"/>
    <property type="match status" value="1"/>
</dbReference>
<dbReference type="GO" id="GO:0000981">
    <property type="term" value="F:DNA-binding transcription factor activity, RNA polymerase II-specific"/>
    <property type="evidence" value="ECO:0007669"/>
    <property type="project" value="InterPro"/>
</dbReference>
<name>A0A8H4K3F5_9HYPO</name>
<keyword evidence="5" id="KW-1185">Reference proteome</keyword>
<dbReference type="GO" id="GO:0008270">
    <property type="term" value="F:zinc ion binding"/>
    <property type="evidence" value="ECO:0007669"/>
    <property type="project" value="InterPro"/>
</dbReference>
<dbReference type="InterPro" id="IPR036864">
    <property type="entry name" value="Zn2-C6_fun-type_DNA-bd_sf"/>
</dbReference>
<feature type="region of interest" description="Disordered" evidence="2">
    <location>
        <begin position="60"/>
        <end position="82"/>
    </location>
</feature>
<dbReference type="OrthoDB" id="2991872at2759"/>
<evidence type="ECO:0000256" key="2">
    <source>
        <dbReference type="SAM" id="MobiDB-lite"/>
    </source>
</evidence>
<accession>A0A8H4K3F5</accession>
<dbReference type="PROSITE" id="PS50048">
    <property type="entry name" value="ZN2_CY6_FUNGAL_2"/>
    <property type="match status" value="1"/>
</dbReference>
<dbReference type="Pfam" id="PF00172">
    <property type="entry name" value="Zn_clus"/>
    <property type="match status" value="1"/>
</dbReference>
<dbReference type="Proteomes" id="UP000605986">
    <property type="component" value="Unassembled WGS sequence"/>
</dbReference>
<dbReference type="Gene3D" id="4.10.240.10">
    <property type="entry name" value="Zn(2)-C6 fungal-type DNA-binding domain"/>
    <property type="match status" value="1"/>
</dbReference>
<dbReference type="PROSITE" id="PS00463">
    <property type="entry name" value="ZN2_CY6_FUNGAL_1"/>
    <property type="match status" value="1"/>
</dbReference>
<keyword evidence="1" id="KW-0539">Nucleus</keyword>
<feature type="compositionally biased region" description="Polar residues" evidence="2">
    <location>
        <begin position="61"/>
        <end position="79"/>
    </location>
</feature>
<dbReference type="SUPFAM" id="SSF57701">
    <property type="entry name" value="Zn2/Cys6 DNA-binding domain"/>
    <property type="match status" value="1"/>
</dbReference>
<feature type="region of interest" description="Disordered" evidence="2">
    <location>
        <begin position="1"/>
        <end position="27"/>
    </location>
</feature>
<organism evidence="4 5">
    <name type="scientific">Fusarium austroafricanum</name>
    <dbReference type="NCBI Taxonomy" id="2364996"/>
    <lineage>
        <taxon>Eukaryota</taxon>
        <taxon>Fungi</taxon>
        <taxon>Dikarya</taxon>
        <taxon>Ascomycota</taxon>
        <taxon>Pezizomycotina</taxon>
        <taxon>Sordariomycetes</taxon>
        <taxon>Hypocreomycetidae</taxon>
        <taxon>Hypocreales</taxon>
        <taxon>Nectriaceae</taxon>
        <taxon>Fusarium</taxon>
        <taxon>Fusarium concolor species complex</taxon>
    </lineage>
</organism>
<dbReference type="CDD" id="cd00067">
    <property type="entry name" value="GAL4"/>
    <property type="match status" value="1"/>
</dbReference>
<dbReference type="AlphaFoldDB" id="A0A8H4K3F5"/>
<proteinExistence type="predicted"/>
<dbReference type="EMBL" id="JAADJG010000614">
    <property type="protein sequence ID" value="KAF4441834.1"/>
    <property type="molecule type" value="Genomic_DNA"/>
</dbReference>
<dbReference type="SMART" id="SM00066">
    <property type="entry name" value="GAL4"/>
    <property type="match status" value="1"/>
</dbReference>
<protein>
    <recommendedName>
        <fullName evidence="3">Zn(2)-C6 fungal-type domain-containing protein</fullName>
    </recommendedName>
</protein>
<dbReference type="InterPro" id="IPR001138">
    <property type="entry name" value="Zn2Cys6_DnaBD"/>
</dbReference>
<evidence type="ECO:0000259" key="3">
    <source>
        <dbReference type="PROSITE" id="PS50048"/>
    </source>
</evidence>
<sequence>MEPQQNVPLQGAAYPTKYRRNHPRSKNGCLTCRGKRKKCDETKPNCNACVRSAQSCVWPPDSSQKQESQNGPAASSHAASTAELRWQIEQRAEKFGAGREKTKSAVMEPGLAMFTPLNIQIFKRFFFDWATSADVTAGYTMSWFASLPQIYAKTTVDSVTHKSINALANASYGQRFNSSQALRNATRWYGEAIHMLKDKMLCIVDSAQYCDVMDSIVLLGIYESLMDESIALEGSWVSHTSGASILLSIRGQEKILKSAPEFQVSVISFLQMIYSGMLTGQAPPMSWESVHLLALPKVPHFYTHIELMYQSTCLCAEWRTALLADEGDENFERLAEIATRALLLDKKLAEWTQSVPPSVRYTVESISIESQPGWSLPLLTGTWTPSNSHVYPSLMIKILWRFCWMIRVILNQVLLFTHDILEKRDATTNPLTSHKAEIETNISSNIDLICESCVSTFVNIGKKDPENSRAQDVPSLLGYLTLHVLPTMGLCLEQVKLRLSNCDLSGRRDWVARMRHFLRVNFGIAKGATAIPPSSIGKLPILIWGLPQKLPSGK</sequence>